<evidence type="ECO:0000313" key="5">
    <source>
        <dbReference type="Proteomes" id="UP000218244"/>
    </source>
</evidence>
<evidence type="ECO:0000256" key="2">
    <source>
        <dbReference type="SAM" id="Phobius"/>
    </source>
</evidence>
<dbReference type="Proteomes" id="UP000218244">
    <property type="component" value="Chromosome"/>
</dbReference>
<accession>A0A161JPE4</accession>
<dbReference type="RefSeq" id="WP_096459028.1">
    <property type="nucleotide sequence ID" value="NZ_AP017369.1"/>
</dbReference>
<sequence length="392" mass="42921">MKRVFLLFLAFLVLFPSNAHAQSPQTGSITIHKEASSFDSPGLSLAGIEFQINRLSEIDVMSEAGRKALETLSVADVLKGQTLIDAPLYQQTTLEGSIGVARFTDLPIGAYLVQELPSRTGDVSRAITSPFFVSIPYFSVDGTYYNVEGKPKIQPITLTKSADVSYINAGDKFDYTLDAVVPLPDTNSELHRFVIKDTVPDGLEVNDNPRVTMRGLNYQSTLQQGTHYSFTVDNNRDVTLRFSPNGLTELARARQQHFDLTVQFTFESTASKDLADGTRLHNIAYFYPDGYPDTDDSRNIPSNEVILAVRKDDNGIIVPPIPTVPTFPSTPDTPGYAPDPTDPTGSTNAEKVPEKRNILASTGASVIAMIVFGLILATIGVALIWKRQSNEQ</sequence>
<organism evidence="4 5">
    <name type="scientific">Corynebacterium suranareeae</name>
    <dbReference type="NCBI Taxonomy" id="2506452"/>
    <lineage>
        <taxon>Bacteria</taxon>
        <taxon>Bacillati</taxon>
        <taxon>Actinomycetota</taxon>
        <taxon>Actinomycetes</taxon>
        <taxon>Mycobacteriales</taxon>
        <taxon>Corynebacteriaceae</taxon>
        <taxon>Corynebacterium</taxon>
    </lineage>
</organism>
<proteinExistence type="predicted"/>
<dbReference type="KEGG" id="csur:N24_3003"/>
<evidence type="ECO:0000256" key="1">
    <source>
        <dbReference type="SAM" id="MobiDB-lite"/>
    </source>
</evidence>
<dbReference type="NCBIfam" id="NF033902">
    <property type="entry name" value="iso_D2_wall_anc"/>
    <property type="match status" value="1"/>
</dbReference>
<dbReference type="GO" id="GO:0005975">
    <property type="term" value="P:carbohydrate metabolic process"/>
    <property type="evidence" value="ECO:0007669"/>
    <property type="project" value="UniProtKB-ARBA"/>
</dbReference>
<feature type="region of interest" description="Disordered" evidence="1">
    <location>
        <begin position="323"/>
        <end position="349"/>
    </location>
</feature>
<dbReference type="EMBL" id="AP017369">
    <property type="protein sequence ID" value="BAU97265.1"/>
    <property type="molecule type" value="Genomic_DNA"/>
</dbReference>
<keyword evidence="3" id="KW-0732">Signal</keyword>
<protein>
    <submittedName>
        <fullName evidence="4">Uncharacterized protein</fullName>
    </submittedName>
</protein>
<dbReference type="InterPro" id="IPR013783">
    <property type="entry name" value="Ig-like_fold"/>
</dbReference>
<keyword evidence="2" id="KW-0812">Transmembrane</keyword>
<feature type="transmembrane region" description="Helical" evidence="2">
    <location>
        <begin position="358"/>
        <end position="385"/>
    </location>
</feature>
<feature type="chain" id="PRO_5007823414" evidence="3">
    <location>
        <begin position="22"/>
        <end position="392"/>
    </location>
</feature>
<dbReference type="NCBIfam" id="TIGR04226">
    <property type="entry name" value="RrgB_K2N_iso_D2"/>
    <property type="match status" value="1"/>
</dbReference>
<evidence type="ECO:0000313" key="4">
    <source>
        <dbReference type="EMBL" id="BAU97265.1"/>
    </source>
</evidence>
<evidence type="ECO:0000256" key="3">
    <source>
        <dbReference type="SAM" id="SignalP"/>
    </source>
</evidence>
<feature type="signal peptide" evidence="3">
    <location>
        <begin position="1"/>
        <end position="21"/>
    </location>
</feature>
<name>A0A161JPE4_9CORY</name>
<keyword evidence="5" id="KW-1185">Reference proteome</keyword>
<keyword evidence="2" id="KW-1133">Transmembrane helix</keyword>
<gene>
    <name evidence="4" type="ORF">N24_3003</name>
</gene>
<dbReference type="AlphaFoldDB" id="A0A161JPE4"/>
<dbReference type="InterPro" id="IPR026466">
    <property type="entry name" value="Fim_isopep_form_D2_dom"/>
</dbReference>
<keyword evidence="2" id="KW-0472">Membrane</keyword>
<dbReference type="Gene3D" id="2.60.40.10">
    <property type="entry name" value="Immunoglobulins"/>
    <property type="match status" value="1"/>
</dbReference>
<dbReference type="InterPro" id="IPR048052">
    <property type="entry name" value="FM1-like"/>
</dbReference>
<reference evidence="4 5" key="1">
    <citation type="submission" date="2016-02" db="EMBL/GenBank/DDBJ databases">
        <title>Corynebacterium glutamicum N24 whole genome sequencing project.</title>
        <authorList>
            <person name="Matsutani M."/>
            <person name="Nangtapong N."/>
            <person name="Yakushi T."/>
            <person name="Matsushita K."/>
        </authorList>
    </citation>
    <scope>NUCLEOTIDE SEQUENCE [LARGE SCALE GENOMIC DNA]</scope>
    <source>
        <strain evidence="4 5">N24</strain>
    </source>
</reference>
<dbReference type="Gene3D" id="2.60.40.740">
    <property type="match status" value="1"/>
</dbReference>